<comment type="caution">
    <text evidence="1">The sequence shown here is derived from an EMBL/GenBank/DDBJ whole genome shotgun (WGS) entry which is preliminary data.</text>
</comment>
<dbReference type="SUPFAM" id="SSF74653">
    <property type="entry name" value="TolA/TonB C-terminal domain"/>
    <property type="match status" value="1"/>
</dbReference>
<organism evidence="1 2">
    <name type="scientific">Paludibacterium denitrificans</name>
    <dbReference type="NCBI Taxonomy" id="2675226"/>
    <lineage>
        <taxon>Bacteria</taxon>
        <taxon>Pseudomonadati</taxon>
        <taxon>Pseudomonadota</taxon>
        <taxon>Betaproteobacteria</taxon>
        <taxon>Neisseriales</taxon>
        <taxon>Chromobacteriaceae</taxon>
        <taxon>Paludibacterium</taxon>
    </lineage>
</organism>
<dbReference type="Proteomes" id="UP000446658">
    <property type="component" value="Unassembled WGS sequence"/>
</dbReference>
<dbReference type="AlphaFoldDB" id="A0A844GCR9"/>
<evidence type="ECO:0000313" key="1">
    <source>
        <dbReference type="EMBL" id="MTD32564.1"/>
    </source>
</evidence>
<protein>
    <recommendedName>
        <fullName evidence="3">TonB C-terminal domain-containing protein</fullName>
    </recommendedName>
</protein>
<evidence type="ECO:0008006" key="3">
    <source>
        <dbReference type="Google" id="ProtNLM"/>
    </source>
</evidence>
<dbReference type="RefSeq" id="WP_230369001.1">
    <property type="nucleotide sequence ID" value="NZ_WLYX01000001.1"/>
</dbReference>
<evidence type="ECO:0000313" key="2">
    <source>
        <dbReference type="Proteomes" id="UP000446658"/>
    </source>
</evidence>
<reference evidence="1 2" key="1">
    <citation type="submission" date="2019-11" db="EMBL/GenBank/DDBJ databases">
        <title>Draft genome sequence of Paludibacterium sp. dN18-1.</title>
        <authorList>
            <person name="Im W.-T."/>
        </authorList>
    </citation>
    <scope>NUCLEOTIDE SEQUENCE [LARGE SCALE GENOMIC DNA]</scope>
    <source>
        <strain evidence="2">dN 18-1</strain>
    </source>
</reference>
<dbReference type="EMBL" id="WLYX01000001">
    <property type="protein sequence ID" value="MTD32564.1"/>
    <property type="molecule type" value="Genomic_DNA"/>
</dbReference>
<keyword evidence="2" id="KW-1185">Reference proteome</keyword>
<gene>
    <name evidence="1" type="ORF">GKE73_02320</name>
</gene>
<name>A0A844GCR9_9NEIS</name>
<accession>A0A844GCR9</accession>
<proteinExistence type="predicted"/>
<sequence>MGNPPWLGLDVYYAAREVDVVAREQQPIDVSVTNASPDDRTSVMLKVYINEQGYVDAVQLISATPAGAEQVPMERFRQARFFPAVRQGRLVKSFKIIQIGWLD</sequence>